<protein>
    <recommendedName>
        <fullName evidence="4">Peptidase A1 domain-containing protein</fullName>
    </recommendedName>
</protein>
<dbReference type="AlphaFoldDB" id="A0A6A6A0C2"/>
<evidence type="ECO:0000256" key="1">
    <source>
        <dbReference type="SAM" id="SignalP"/>
    </source>
</evidence>
<dbReference type="Gene3D" id="2.40.70.10">
    <property type="entry name" value="Acid Proteases"/>
    <property type="match status" value="1"/>
</dbReference>
<dbReference type="RefSeq" id="XP_033519671.1">
    <property type="nucleotide sequence ID" value="XM_033671787.1"/>
</dbReference>
<evidence type="ECO:0000313" key="3">
    <source>
        <dbReference type="Proteomes" id="UP000799771"/>
    </source>
</evidence>
<keyword evidence="1" id="KW-0732">Signal</keyword>
<feature type="chain" id="PRO_5025404984" description="Peptidase A1 domain-containing protein" evidence="1">
    <location>
        <begin position="20"/>
        <end position="279"/>
    </location>
</feature>
<name>A0A6A6A0C2_9PLEO</name>
<gene>
    <name evidence="2" type="ORF">P153DRAFT_400112</name>
</gene>
<proteinExistence type="predicted"/>
<dbReference type="Proteomes" id="UP000799771">
    <property type="component" value="Unassembled WGS sequence"/>
</dbReference>
<dbReference type="EMBL" id="ML977516">
    <property type="protein sequence ID" value="KAF2125279.1"/>
    <property type="molecule type" value="Genomic_DNA"/>
</dbReference>
<sequence>MATILNFLLFSLTPFSVKAFYPHNEQSPLIPTLTPPTFIVPLILDNHLTYHFPSTTSSTTTPLDLQALHTIISASAPASQPNLISIDIPLDTTAPASLSISAASTRVFPAPDDHEMTWLDTTRPGSNLALSQFGIRKGGMVSIEARSARLALETPFLSVPVEIYNILLMATHPVFDHENTGLGEGVVDCAALSRFPDLVLGLGMQRGNDEGEESGGDGEEGEIVITPEQYVMRVGEGRCVLLVRSLGRVEGEEVVLGWAAVRGRKVVLDWGNGRTGFGW</sequence>
<dbReference type="OrthoDB" id="3747338at2759"/>
<accession>A0A6A6A0C2</accession>
<organism evidence="2 3">
    <name type="scientific">Dothidotthia symphoricarpi CBS 119687</name>
    <dbReference type="NCBI Taxonomy" id="1392245"/>
    <lineage>
        <taxon>Eukaryota</taxon>
        <taxon>Fungi</taxon>
        <taxon>Dikarya</taxon>
        <taxon>Ascomycota</taxon>
        <taxon>Pezizomycotina</taxon>
        <taxon>Dothideomycetes</taxon>
        <taxon>Pleosporomycetidae</taxon>
        <taxon>Pleosporales</taxon>
        <taxon>Dothidotthiaceae</taxon>
        <taxon>Dothidotthia</taxon>
    </lineage>
</organism>
<reference evidence="2" key="1">
    <citation type="journal article" date="2020" name="Stud. Mycol.">
        <title>101 Dothideomycetes genomes: a test case for predicting lifestyles and emergence of pathogens.</title>
        <authorList>
            <person name="Haridas S."/>
            <person name="Albert R."/>
            <person name="Binder M."/>
            <person name="Bloem J."/>
            <person name="Labutti K."/>
            <person name="Salamov A."/>
            <person name="Andreopoulos B."/>
            <person name="Baker S."/>
            <person name="Barry K."/>
            <person name="Bills G."/>
            <person name="Bluhm B."/>
            <person name="Cannon C."/>
            <person name="Castanera R."/>
            <person name="Culley D."/>
            <person name="Daum C."/>
            <person name="Ezra D."/>
            <person name="Gonzalez J."/>
            <person name="Henrissat B."/>
            <person name="Kuo A."/>
            <person name="Liang C."/>
            <person name="Lipzen A."/>
            <person name="Lutzoni F."/>
            <person name="Magnuson J."/>
            <person name="Mondo S."/>
            <person name="Nolan M."/>
            <person name="Ohm R."/>
            <person name="Pangilinan J."/>
            <person name="Park H.-J."/>
            <person name="Ramirez L."/>
            <person name="Alfaro M."/>
            <person name="Sun H."/>
            <person name="Tritt A."/>
            <person name="Yoshinaga Y."/>
            <person name="Zwiers L.-H."/>
            <person name="Turgeon B."/>
            <person name="Goodwin S."/>
            <person name="Spatafora J."/>
            <person name="Crous P."/>
            <person name="Grigoriev I."/>
        </authorList>
    </citation>
    <scope>NUCLEOTIDE SEQUENCE</scope>
    <source>
        <strain evidence="2">CBS 119687</strain>
    </source>
</reference>
<evidence type="ECO:0008006" key="4">
    <source>
        <dbReference type="Google" id="ProtNLM"/>
    </source>
</evidence>
<evidence type="ECO:0000313" key="2">
    <source>
        <dbReference type="EMBL" id="KAF2125279.1"/>
    </source>
</evidence>
<feature type="signal peptide" evidence="1">
    <location>
        <begin position="1"/>
        <end position="19"/>
    </location>
</feature>
<dbReference type="SUPFAM" id="SSF50630">
    <property type="entry name" value="Acid proteases"/>
    <property type="match status" value="1"/>
</dbReference>
<keyword evidence="3" id="KW-1185">Reference proteome</keyword>
<dbReference type="InterPro" id="IPR021109">
    <property type="entry name" value="Peptidase_aspartic_dom_sf"/>
</dbReference>
<dbReference type="GeneID" id="54412219"/>